<dbReference type="GO" id="GO:0003723">
    <property type="term" value="F:RNA binding"/>
    <property type="evidence" value="ECO:0007669"/>
    <property type="project" value="UniProtKB-KW"/>
</dbReference>
<proteinExistence type="inferred from homology"/>
<feature type="coiled-coil region" evidence="2">
    <location>
        <begin position="970"/>
        <end position="997"/>
    </location>
</feature>
<dbReference type="InterPro" id="IPR057596">
    <property type="entry name" value="RDRP_core"/>
</dbReference>
<comment type="similarity">
    <text evidence="1">Belongs to the RdRP family.</text>
</comment>
<dbReference type="PANTHER" id="PTHR23079">
    <property type="entry name" value="RNA-DEPENDENT RNA POLYMERASE"/>
    <property type="match status" value="1"/>
</dbReference>
<keyword evidence="6" id="KW-1185">Reference proteome</keyword>
<dbReference type="GO" id="GO:0030422">
    <property type="term" value="P:siRNA processing"/>
    <property type="evidence" value="ECO:0007669"/>
    <property type="project" value="TreeGrafter"/>
</dbReference>
<dbReference type="Pfam" id="PF05183">
    <property type="entry name" value="RdRP"/>
    <property type="match status" value="1"/>
</dbReference>
<protein>
    <recommendedName>
        <fullName evidence="1">RNA-dependent RNA polymerase</fullName>
        <ecNumber evidence="1">2.7.7.48</ecNumber>
    </recommendedName>
</protein>
<keyword evidence="1" id="KW-0696">RNA-directed RNA polymerase</keyword>
<feature type="domain" description="RDRP core" evidence="4">
    <location>
        <begin position="358"/>
        <end position="855"/>
    </location>
</feature>
<comment type="catalytic activity">
    <reaction evidence="1">
        <text>RNA(n) + a ribonucleoside 5'-triphosphate = RNA(n+1) + diphosphate</text>
        <dbReference type="Rhea" id="RHEA:21248"/>
        <dbReference type="Rhea" id="RHEA-COMP:14527"/>
        <dbReference type="Rhea" id="RHEA-COMP:17342"/>
        <dbReference type="ChEBI" id="CHEBI:33019"/>
        <dbReference type="ChEBI" id="CHEBI:61557"/>
        <dbReference type="ChEBI" id="CHEBI:140395"/>
        <dbReference type="EC" id="2.7.7.48"/>
    </reaction>
</comment>
<dbReference type="InterPro" id="IPR007855">
    <property type="entry name" value="RDRP"/>
</dbReference>
<dbReference type="EMBL" id="CAJNOC010001571">
    <property type="protein sequence ID" value="CAF0875498.1"/>
    <property type="molecule type" value="Genomic_DNA"/>
</dbReference>
<reference evidence="5" key="1">
    <citation type="submission" date="2021-02" db="EMBL/GenBank/DDBJ databases">
        <authorList>
            <person name="Nowell W R."/>
        </authorList>
    </citation>
    <scope>NUCLEOTIDE SEQUENCE</scope>
    <source>
        <strain evidence="5">Ploen Becks lab</strain>
    </source>
</reference>
<gene>
    <name evidence="5" type="ORF">OXX778_LOCUS10150</name>
</gene>
<dbReference type="PANTHER" id="PTHR23079:SF55">
    <property type="entry name" value="RNA-DIRECTED RNA POLYMERASE"/>
    <property type="match status" value="1"/>
</dbReference>
<evidence type="ECO:0000256" key="1">
    <source>
        <dbReference type="RuleBase" id="RU363098"/>
    </source>
</evidence>
<dbReference type="GO" id="GO:0003968">
    <property type="term" value="F:RNA-directed RNA polymerase activity"/>
    <property type="evidence" value="ECO:0007669"/>
    <property type="project" value="UniProtKB-KW"/>
</dbReference>
<evidence type="ECO:0000259" key="4">
    <source>
        <dbReference type="Pfam" id="PF05183"/>
    </source>
</evidence>
<dbReference type="Proteomes" id="UP000663879">
    <property type="component" value="Unassembled WGS sequence"/>
</dbReference>
<keyword evidence="1" id="KW-0694">RNA-binding</keyword>
<dbReference type="AlphaFoldDB" id="A0A813XU51"/>
<name>A0A813XU51_9BILA</name>
<evidence type="ECO:0000256" key="3">
    <source>
        <dbReference type="SAM" id="MobiDB-lite"/>
    </source>
</evidence>
<dbReference type="OrthoDB" id="6513042at2759"/>
<evidence type="ECO:0000313" key="5">
    <source>
        <dbReference type="EMBL" id="CAF0875498.1"/>
    </source>
</evidence>
<feature type="compositionally biased region" description="Polar residues" evidence="3">
    <location>
        <begin position="116"/>
        <end position="129"/>
    </location>
</feature>
<feature type="region of interest" description="Disordered" evidence="3">
    <location>
        <begin position="116"/>
        <end position="148"/>
    </location>
</feature>
<sequence>MSFNKRIRIYSLDNELSRIADEVIHAREDKISFEICDDIVLNKGAIYTIQIISHLHVKAFFEFRYSTKCIDINDSKESRILSLTSHTPMKADLLDTNRNIIGRGCFYRYRTDQSKRSVNPRNFDSNFNPSAHRRPSTPLKTRAYPTPDSSIHSVLQKSYLNQSNIYPTPEKSYSNISLDSIRSLRYSMTTSSTPSQIKHSTPTPSQTSKANHNYNFHFQNGFLNSQPKKYINFNTRELTPELSDDSSSQDEDYNFACNTNLTRQFDAISQLSLDSSEYLELFDSIESVSEVDYPIKSGCKFFAFSLKCDLKNSDFNYKKIRDNIYISEADKLFVSNHAIRKLRDVYNIEYVASFKIELYDQKKKIYEEDLKDLLINGIETEINNKRVKFFFIGNSNSGMREKNFWAIDKASFERINFDEFIKSMANFSQFSSIEKLSKRFSQFFSASRPSITLSKLDFCVIDDENSSLNLCYTDGIGLLRLKTCEEISQKLNLKFTSYIFQVRCAGFKGMLVGFPDKLFDNILNENDMPVSPTIKVIFRESQKKFDSNSLELNIVSWSSYESAPASLNSEFLMVLDGLSGPDFKKYILDLFKKNLDDFEESLIDPKKAVAKLLNSNEITEFNHKYKMILLACQNDLSKELDPKQYKIIRELLIEQTIYNLITKRKLSIQIEKSRYLVGVLDETNCLNEGEIFVSFRDHSGKMEYLNGQYCIVGRTPCYGLSEIRRVKARFVPELSHLENCIIFPKKGDRPLTNMLSGGDLDGDFYFVSWDEHLTNIENSNDFIKYPKSEDKFEYLKMKDLREQLANYYVEEIINDDRIGLWHYYLTAFYDLDRSAMTQEPYLNAVIEINKCIDGVSSTTKSPPQIKKPDWYFAYQELSCLDYLSKKEEKFEKLAEILKSRNFNFNRIESSSEYSVLCCLASMGAKKFIELMSKKETLQGEFLSHEDLKLLVKHKKINLNISSEPIRLTNLAHIKCEYRKYIEEVKKLEAKYKNDNNKDLKMFAGQYEKQVRESSGSKKDVLKAKLTEKFRDYVINLKYSNKEIEDNDLLESIHSLDGYYLRSRVVSLYNDLKHEELFYQIPWLFYDVLCYCKNFCNDKKSRKVSSVLPTLVPFSLSTECTRAFSAKKLANYNKF</sequence>
<dbReference type="EC" id="2.7.7.48" evidence="1"/>
<feature type="region of interest" description="Disordered" evidence="3">
    <location>
        <begin position="189"/>
        <end position="208"/>
    </location>
</feature>
<dbReference type="GO" id="GO:0031380">
    <property type="term" value="C:nuclear RNA-directed RNA polymerase complex"/>
    <property type="evidence" value="ECO:0007669"/>
    <property type="project" value="TreeGrafter"/>
</dbReference>
<keyword evidence="1" id="KW-0808">Transferase</keyword>
<keyword evidence="2" id="KW-0175">Coiled coil</keyword>
<keyword evidence="1" id="KW-0548">Nucleotidyltransferase</keyword>
<organism evidence="5 6">
    <name type="scientific">Brachionus calyciflorus</name>
    <dbReference type="NCBI Taxonomy" id="104777"/>
    <lineage>
        <taxon>Eukaryota</taxon>
        <taxon>Metazoa</taxon>
        <taxon>Spiralia</taxon>
        <taxon>Gnathifera</taxon>
        <taxon>Rotifera</taxon>
        <taxon>Eurotatoria</taxon>
        <taxon>Monogononta</taxon>
        <taxon>Pseudotrocha</taxon>
        <taxon>Ploima</taxon>
        <taxon>Brachionidae</taxon>
        <taxon>Brachionus</taxon>
    </lineage>
</organism>
<evidence type="ECO:0000313" key="6">
    <source>
        <dbReference type="Proteomes" id="UP000663879"/>
    </source>
</evidence>
<comment type="caution">
    <text evidence="5">The sequence shown here is derived from an EMBL/GenBank/DDBJ whole genome shotgun (WGS) entry which is preliminary data.</text>
</comment>
<evidence type="ECO:0000256" key="2">
    <source>
        <dbReference type="SAM" id="Coils"/>
    </source>
</evidence>
<accession>A0A813XU51</accession>